<keyword evidence="3" id="KW-1185">Reference proteome</keyword>
<accession>A0ABT2G159</accession>
<name>A0ABT2G159_9BACT</name>
<dbReference type="Proteomes" id="UP001206788">
    <property type="component" value="Unassembled WGS sequence"/>
</dbReference>
<keyword evidence="2" id="KW-0378">Hydrolase</keyword>
<dbReference type="InterPro" id="IPR003331">
    <property type="entry name" value="UDP_GlcNAc_Epimerase_2_dom"/>
</dbReference>
<organism evidence="2 3">
    <name type="scientific">Algoriphagus limi</name>
    <dbReference type="NCBI Taxonomy" id="2975273"/>
    <lineage>
        <taxon>Bacteria</taxon>
        <taxon>Pseudomonadati</taxon>
        <taxon>Bacteroidota</taxon>
        <taxon>Cytophagia</taxon>
        <taxon>Cytophagales</taxon>
        <taxon>Cyclobacteriaceae</taxon>
        <taxon>Algoriphagus</taxon>
    </lineage>
</organism>
<dbReference type="InterPro" id="IPR029767">
    <property type="entry name" value="WecB-like"/>
</dbReference>
<feature type="domain" description="UDP-N-acetylglucosamine 2-epimerase" evidence="1">
    <location>
        <begin position="29"/>
        <end position="359"/>
    </location>
</feature>
<dbReference type="InterPro" id="IPR020004">
    <property type="entry name" value="UDP-GlcNAc_Epase"/>
</dbReference>
<evidence type="ECO:0000313" key="3">
    <source>
        <dbReference type="Proteomes" id="UP001206788"/>
    </source>
</evidence>
<dbReference type="NCBIfam" id="TIGR03568">
    <property type="entry name" value="NeuC_NnaA"/>
    <property type="match status" value="1"/>
</dbReference>
<dbReference type="PANTHER" id="PTHR43174:SF3">
    <property type="entry name" value="UDP-N-ACETYLGLUCOSAMINE 2-EPIMERASE"/>
    <property type="match status" value="1"/>
</dbReference>
<protein>
    <submittedName>
        <fullName evidence="2">UDP-N-acetylglucosamine 2-epimerase</fullName>
        <ecNumber evidence="2">3.2.1.183</ecNumber>
    </submittedName>
</protein>
<dbReference type="SUPFAM" id="SSF53756">
    <property type="entry name" value="UDP-Glycosyltransferase/glycogen phosphorylase"/>
    <property type="match status" value="1"/>
</dbReference>
<sequence length="386" mass="43720">MILHKKKLVFLTGTRADFGKLKSLIEITKNRSEFEVHIFVTGMHMLKEYGYTLLEVEKCGYQNIHPFSNHTDEKTMDLSLAKTIQGFSSFITQLKPDLIVVHGDRIEALAGSIVGALNNVLVAHVEGGEVSGTIDEIIRHAVSKMSHLHFVSNQRAKERLIQMGEVPDSIYVIGSPDVDLMLSPNLPSIEEVKSYYEIQFTDYAVAMFHPVTTEFDQMAIYARDFVDSLLESEQDYVVIYPNNDLGSALILKEFERLAGIARFRIFPSIRFEYFLTLLKNAKFMVGNSSAGIREAPYYGIPVVNVGTRQQNRALHEDIINCGYGKEQVKKAIKIASSSKFSKEDLFGSGNSDQLFLKSLLNKDFWQFSKQKQFIDIFLGEKLSFNQ</sequence>
<keyword evidence="2" id="KW-0326">Glycosidase</keyword>
<dbReference type="Pfam" id="PF02350">
    <property type="entry name" value="Epimerase_2"/>
    <property type="match status" value="1"/>
</dbReference>
<gene>
    <name evidence="2" type="primary">neuC</name>
    <name evidence="2" type="ORF">NY014_01060</name>
</gene>
<dbReference type="RefSeq" id="WP_259412673.1">
    <property type="nucleotide sequence ID" value="NZ_JANWGH010000001.1"/>
</dbReference>
<dbReference type="Gene3D" id="3.40.50.2000">
    <property type="entry name" value="Glycogen Phosphorylase B"/>
    <property type="match status" value="2"/>
</dbReference>
<evidence type="ECO:0000313" key="2">
    <source>
        <dbReference type="EMBL" id="MCS5488996.1"/>
    </source>
</evidence>
<reference evidence="2 3" key="1">
    <citation type="submission" date="2022-08" db="EMBL/GenBank/DDBJ databases">
        <title>Algoriphagus sp. CAU 1643 isolated from mud.</title>
        <authorList>
            <person name="Kim W."/>
        </authorList>
    </citation>
    <scope>NUCLEOTIDE SEQUENCE [LARGE SCALE GENOMIC DNA]</scope>
    <source>
        <strain evidence="2 3">CAU 1643</strain>
    </source>
</reference>
<dbReference type="EMBL" id="JANWGH010000001">
    <property type="protein sequence ID" value="MCS5488996.1"/>
    <property type="molecule type" value="Genomic_DNA"/>
</dbReference>
<dbReference type="EC" id="3.2.1.183" evidence="2"/>
<proteinExistence type="predicted"/>
<dbReference type="PANTHER" id="PTHR43174">
    <property type="entry name" value="UDP-N-ACETYLGLUCOSAMINE 2-EPIMERASE"/>
    <property type="match status" value="1"/>
</dbReference>
<dbReference type="GO" id="GO:0016798">
    <property type="term" value="F:hydrolase activity, acting on glycosyl bonds"/>
    <property type="evidence" value="ECO:0007669"/>
    <property type="project" value="UniProtKB-KW"/>
</dbReference>
<evidence type="ECO:0000259" key="1">
    <source>
        <dbReference type="Pfam" id="PF02350"/>
    </source>
</evidence>
<comment type="caution">
    <text evidence="2">The sequence shown here is derived from an EMBL/GenBank/DDBJ whole genome shotgun (WGS) entry which is preliminary data.</text>
</comment>
<dbReference type="CDD" id="cd03786">
    <property type="entry name" value="GTB_UDP-GlcNAc_2-Epimerase"/>
    <property type="match status" value="1"/>
</dbReference>